<dbReference type="InterPro" id="IPR000834">
    <property type="entry name" value="Peptidase_M14"/>
</dbReference>
<dbReference type="GO" id="GO:0006508">
    <property type="term" value="P:proteolysis"/>
    <property type="evidence" value="ECO:0007669"/>
    <property type="project" value="InterPro"/>
</dbReference>
<dbReference type="SUPFAM" id="SSF53187">
    <property type="entry name" value="Zn-dependent exopeptidases"/>
    <property type="match status" value="1"/>
</dbReference>
<feature type="active site" description="Proton donor/acceptor" evidence="5">
    <location>
        <position position="314"/>
    </location>
</feature>
<dbReference type="InterPro" id="IPR055438">
    <property type="entry name" value="AstE_AspA_cat"/>
</dbReference>
<dbReference type="PROSITE" id="PS52035">
    <property type="entry name" value="PEPTIDASE_M14"/>
    <property type="match status" value="1"/>
</dbReference>
<evidence type="ECO:0000256" key="3">
    <source>
        <dbReference type="ARBA" id="ARBA00022801"/>
    </source>
</evidence>
<dbReference type="OrthoDB" id="9782876at2"/>
<dbReference type="PANTHER" id="PTHR37326:SF1">
    <property type="entry name" value="BLL3975 PROTEIN"/>
    <property type="match status" value="1"/>
</dbReference>
<evidence type="ECO:0000256" key="6">
    <source>
        <dbReference type="SAM" id="MobiDB-lite"/>
    </source>
</evidence>
<dbReference type="RefSeq" id="WP_074649581.1">
    <property type="nucleotide sequence ID" value="NZ_FOIL01000024.1"/>
</dbReference>
<evidence type="ECO:0000313" key="8">
    <source>
        <dbReference type="EMBL" id="SET54306.1"/>
    </source>
</evidence>
<evidence type="ECO:0000256" key="5">
    <source>
        <dbReference type="PROSITE-ProRule" id="PRU01379"/>
    </source>
</evidence>
<keyword evidence="9" id="KW-1185">Reference proteome</keyword>
<reference evidence="8 9" key="1">
    <citation type="submission" date="2016-10" db="EMBL/GenBank/DDBJ databases">
        <authorList>
            <person name="de Groot N.N."/>
        </authorList>
    </citation>
    <scope>NUCLEOTIDE SEQUENCE [LARGE SCALE GENOMIC DNA]</scope>
    <source>
        <strain evidence="8 9">KH1P1</strain>
    </source>
</reference>
<feature type="compositionally biased region" description="Basic and acidic residues" evidence="6">
    <location>
        <begin position="62"/>
        <end position="93"/>
    </location>
</feature>
<feature type="region of interest" description="Disordered" evidence="6">
    <location>
        <begin position="52"/>
        <end position="106"/>
    </location>
</feature>
<dbReference type="GO" id="GO:0004181">
    <property type="term" value="F:metallocarboxypeptidase activity"/>
    <property type="evidence" value="ECO:0007669"/>
    <property type="project" value="InterPro"/>
</dbReference>
<dbReference type="EMBL" id="FOIL01000024">
    <property type="protein sequence ID" value="SET54306.1"/>
    <property type="molecule type" value="Genomic_DNA"/>
</dbReference>
<dbReference type="InterPro" id="IPR053138">
    <property type="entry name" value="N-alpha-Ac-DABA_deacetylase"/>
</dbReference>
<feature type="domain" description="Peptidase M14" evidence="7">
    <location>
        <begin position="84"/>
        <end position="336"/>
    </location>
</feature>
<proteinExistence type="inferred from homology"/>
<dbReference type="AlphaFoldDB" id="A0A1I0F876"/>
<keyword evidence="4" id="KW-0862">Zinc</keyword>
<dbReference type="GO" id="GO:0016788">
    <property type="term" value="F:hydrolase activity, acting on ester bonds"/>
    <property type="evidence" value="ECO:0007669"/>
    <property type="project" value="InterPro"/>
</dbReference>
<accession>A0A1I0F876</accession>
<sequence length="344" mass="37064">MKRQHGIVFPGPLIEGAGMSRHIPAALSAIGIALAAAGCGSSAFSAAIPSRTAQETGLNGSECREDKNGNDALKPELLSKTDERNSDVSEKTENMTGNDTEEPEEKRITDRNIINSSEQSIESYTIPSGSGPNTVIHIRSGKKGPVLYIEAGIHGDETAGQGAVRKLAETLSQGEELSAGEIYLIEAVNRYGAEHGKRTTRENEDINRAFPGENNGSGAEVTAAALFRDIREKKPDLVLDLHEARKHADGIDQLGESVIAGSLDGIEDLILGLIADSEQNPEIGVKLDLFGSPPEGSINRTVTEQLHIPVITIETSREKPEAERIRVQLGIIQYVLDFYHMRGR</sequence>
<keyword evidence="2" id="KW-0479">Metal-binding</keyword>
<dbReference type="Pfam" id="PF24827">
    <property type="entry name" value="AstE_AspA_cat"/>
    <property type="match status" value="1"/>
</dbReference>
<keyword evidence="3" id="KW-0378">Hydrolase</keyword>
<dbReference type="STRING" id="1526.SAMN02910262_02496"/>
<comment type="cofactor">
    <cofactor evidence="1">
        <name>Zn(2+)</name>
        <dbReference type="ChEBI" id="CHEBI:29105"/>
    </cofactor>
</comment>
<protein>
    <submittedName>
        <fullName evidence="8">Succinylglutamate desuccinylase / Aspartoacylase family protein</fullName>
    </submittedName>
</protein>
<dbReference type="eggNOG" id="COG3608">
    <property type="taxonomic scope" value="Bacteria"/>
</dbReference>
<dbReference type="PANTHER" id="PTHR37326">
    <property type="entry name" value="BLL3975 PROTEIN"/>
    <property type="match status" value="1"/>
</dbReference>
<dbReference type="Gene3D" id="3.40.630.10">
    <property type="entry name" value="Zn peptidases"/>
    <property type="match status" value="1"/>
</dbReference>
<evidence type="ECO:0000256" key="2">
    <source>
        <dbReference type="ARBA" id="ARBA00022723"/>
    </source>
</evidence>
<evidence type="ECO:0000256" key="1">
    <source>
        <dbReference type="ARBA" id="ARBA00001947"/>
    </source>
</evidence>
<evidence type="ECO:0000256" key="4">
    <source>
        <dbReference type="ARBA" id="ARBA00022833"/>
    </source>
</evidence>
<comment type="similarity">
    <text evidence="5">Belongs to the peptidase M14 family.</text>
</comment>
<organism evidence="8 9">
    <name type="scientific">[Clostridium] aminophilum</name>
    <dbReference type="NCBI Taxonomy" id="1526"/>
    <lineage>
        <taxon>Bacteria</taxon>
        <taxon>Bacillati</taxon>
        <taxon>Bacillota</taxon>
        <taxon>Clostridia</taxon>
        <taxon>Lachnospirales</taxon>
        <taxon>Lachnospiraceae</taxon>
    </lineage>
</organism>
<gene>
    <name evidence="8" type="ORF">SAMN04487771_10244</name>
</gene>
<dbReference type="GO" id="GO:0008270">
    <property type="term" value="F:zinc ion binding"/>
    <property type="evidence" value="ECO:0007669"/>
    <property type="project" value="InterPro"/>
</dbReference>
<name>A0A1I0F876_9FIRM</name>
<evidence type="ECO:0000313" key="9">
    <source>
        <dbReference type="Proteomes" id="UP000199820"/>
    </source>
</evidence>
<dbReference type="Proteomes" id="UP000199820">
    <property type="component" value="Unassembled WGS sequence"/>
</dbReference>
<evidence type="ECO:0000259" key="7">
    <source>
        <dbReference type="PROSITE" id="PS52035"/>
    </source>
</evidence>